<evidence type="ECO:0000313" key="3">
    <source>
        <dbReference type="Proteomes" id="UP001066276"/>
    </source>
</evidence>
<name>A0AAV7MWE2_PLEWA</name>
<keyword evidence="3" id="KW-1185">Reference proteome</keyword>
<dbReference type="AlphaFoldDB" id="A0AAV7MWE2"/>
<feature type="compositionally biased region" description="Basic and acidic residues" evidence="1">
    <location>
        <begin position="78"/>
        <end position="87"/>
    </location>
</feature>
<gene>
    <name evidence="2" type="ORF">NDU88_002084</name>
</gene>
<accession>A0AAV7MWE2</accession>
<sequence length="184" mass="18834">MCPKSSGFPGKGPTSNSGVQREYVGPQEAQPGKSRGPPSPVGETPRTVGVQHEHPQERWRDVQRTQPSNSSGGPSDPEAGHAHDEGRALAQIHPGSIGSSWGTTVGVLCAAPLSAHLAGAGALKGPPSAGAASAQRQAAPSRPRPRWFVRGTSPPQNHQPAVSGASRPPPDNATLGPRSAIPLC</sequence>
<reference evidence="2" key="1">
    <citation type="journal article" date="2022" name="bioRxiv">
        <title>Sequencing and chromosome-scale assembly of the giantPleurodeles waltlgenome.</title>
        <authorList>
            <person name="Brown T."/>
            <person name="Elewa A."/>
            <person name="Iarovenko S."/>
            <person name="Subramanian E."/>
            <person name="Araus A.J."/>
            <person name="Petzold A."/>
            <person name="Susuki M."/>
            <person name="Suzuki K.-i.T."/>
            <person name="Hayashi T."/>
            <person name="Toyoda A."/>
            <person name="Oliveira C."/>
            <person name="Osipova E."/>
            <person name="Leigh N.D."/>
            <person name="Simon A."/>
            <person name="Yun M.H."/>
        </authorList>
    </citation>
    <scope>NUCLEOTIDE SEQUENCE</scope>
    <source>
        <strain evidence="2">20211129_DDA</strain>
        <tissue evidence="2">Liver</tissue>
    </source>
</reference>
<feature type="compositionally biased region" description="Polar residues" evidence="1">
    <location>
        <begin position="64"/>
        <end position="73"/>
    </location>
</feature>
<feature type="compositionally biased region" description="Basic and acidic residues" evidence="1">
    <location>
        <begin position="51"/>
        <end position="63"/>
    </location>
</feature>
<evidence type="ECO:0000256" key="1">
    <source>
        <dbReference type="SAM" id="MobiDB-lite"/>
    </source>
</evidence>
<dbReference type="Proteomes" id="UP001066276">
    <property type="component" value="Chromosome 9"/>
</dbReference>
<comment type="caution">
    <text evidence="2">The sequence shown here is derived from an EMBL/GenBank/DDBJ whole genome shotgun (WGS) entry which is preliminary data.</text>
</comment>
<protein>
    <submittedName>
        <fullName evidence="2">Uncharacterized protein</fullName>
    </submittedName>
</protein>
<proteinExistence type="predicted"/>
<dbReference type="EMBL" id="JANPWB010000013">
    <property type="protein sequence ID" value="KAJ1104675.1"/>
    <property type="molecule type" value="Genomic_DNA"/>
</dbReference>
<evidence type="ECO:0000313" key="2">
    <source>
        <dbReference type="EMBL" id="KAJ1104675.1"/>
    </source>
</evidence>
<feature type="region of interest" description="Disordered" evidence="1">
    <location>
        <begin position="1"/>
        <end position="103"/>
    </location>
</feature>
<feature type="compositionally biased region" description="Low complexity" evidence="1">
    <location>
        <begin position="119"/>
        <end position="141"/>
    </location>
</feature>
<organism evidence="2 3">
    <name type="scientific">Pleurodeles waltl</name>
    <name type="common">Iberian ribbed newt</name>
    <dbReference type="NCBI Taxonomy" id="8319"/>
    <lineage>
        <taxon>Eukaryota</taxon>
        <taxon>Metazoa</taxon>
        <taxon>Chordata</taxon>
        <taxon>Craniata</taxon>
        <taxon>Vertebrata</taxon>
        <taxon>Euteleostomi</taxon>
        <taxon>Amphibia</taxon>
        <taxon>Batrachia</taxon>
        <taxon>Caudata</taxon>
        <taxon>Salamandroidea</taxon>
        <taxon>Salamandridae</taxon>
        <taxon>Pleurodelinae</taxon>
        <taxon>Pleurodeles</taxon>
    </lineage>
</organism>
<feature type="region of interest" description="Disordered" evidence="1">
    <location>
        <begin position="119"/>
        <end position="184"/>
    </location>
</feature>